<reference evidence="1 2" key="2">
    <citation type="submission" date="2018-11" db="EMBL/GenBank/DDBJ databases">
        <authorList>
            <consortium name="Pathogen Informatics"/>
        </authorList>
    </citation>
    <scope>NUCLEOTIDE SEQUENCE [LARGE SCALE GENOMIC DNA]</scope>
</reference>
<dbReference type="WBParaSite" id="TCNE_0001220801-mRNA-1">
    <property type="protein sequence ID" value="TCNE_0001220801-mRNA-1"/>
    <property type="gene ID" value="TCNE_0001220801"/>
</dbReference>
<gene>
    <name evidence="1" type="ORF">TCNE_LOCUS12208</name>
</gene>
<protein>
    <submittedName>
        <fullName evidence="3">AAA_12 domain-containing protein</fullName>
    </submittedName>
</protein>
<accession>A0A183UUN8</accession>
<evidence type="ECO:0000313" key="2">
    <source>
        <dbReference type="Proteomes" id="UP000050794"/>
    </source>
</evidence>
<organism evidence="2 3">
    <name type="scientific">Toxocara canis</name>
    <name type="common">Canine roundworm</name>
    <dbReference type="NCBI Taxonomy" id="6265"/>
    <lineage>
        <taxon>Eukaryota</taxon>
        <taxon>Metazoa</taxon>
        <taxon>Ecdysozoa</taxon>
        <taxon>Nematoda</taxon>
        <taxon>Chromadorea</taxon>
        <taxon>Rhabditida</taxon>
        <taxon>Spirurina</taxon>
        <taxon>Ascaridomorpha</taxon>
        <taxon>Ascaridoidea</taxon>
        <taxon>Toxocaridae</taxon>
        <taxon>Toxocara</taxon>
    </lineage>
</organism>
<dbReference type="Proteomes" id="UP000050794">
    <property type="component" value="Unassembled WGS sequence"/>
</dbReference>
<name>A0A183UUN8_TOXCA</name>
<reference evidence="3" key="1">
    <citation type="submission" date="2016-06" db="UniProtKB">
        <authorList>
            <consortium name="WormBaseParasite"/>
        </authorList>
    </citation>
    <scope>IDENTIFICATION</scope>
</reference>
<dbReference type="EMBL" id="UYWY01021161">
    <property type="protein sequence ID" value="VDM43529.1"/>
    <property type="molecule type" value="Genomic_DNA"/>
</dbReference>
<proteinExistence type="predicted"/>
<dbReference type="AlphaFoldDB" id="A0A183UUN8"/>
<keyword evidence="2" id="KW-1185">Reference proteome</keyword>
<evidence type="ECO:0000313" key="1">
    <source>
        <dbReference type="EMBL" id="VDM43529.1"/>
    </source>
</evidence>
<sequence>MSGADKLDDVQFVNVELRCGSLKRACVVTSLRDDIRWLSSTSGEGQQLAPNREFNMIISDEYDGFAQFQSLLKIGQRFKRDPTTWPQDELPFGMTHANFIGKTMHQIAREDLVAAGLIEVITKACRLYCRQIYGAVTPG</sequence>
<evidence type="ECO:0000313" key="3">
    <source>
        <dbReference type="WBParaSite" id="TCNE_0001220801-mRNA-1"/>
    </source>
</evidence>